<dbReference type="Proteomes" id="UP001521785">
    <property type="component" value="Unassembled WGS sequence"/>
</dbReference>
<name>A0ABR3RTM2_9PLEO</name>
<dbReference type="InterPro" id="IPR036851">
    <property type="entry name" value="Chloroperoxidase-like_sf"/>
</dbReference>
<evidence type="ECO:0000259" key="9">
    <source>
        <dbReference type="PROSITE" id="PS51405"/>
    </source>
</evidence>
<evidence type="ECO:0000256" key="2">
    <source>
        <dbReference type="ARBA" id="ARBA00022559"/>
    </source>
</evidence>
<reference evidence="10 11" key="1">
    <citation type="submission" date="2024-02" db="EMBL/GenBank/DDBJ databases">
        <title>De novo assembly and annotation of 12 fungi associated with fruit tree decline syndrome in Ontario, Canada.</title>
        <authorList>
            <person name="Sulman M."/>
            <person name="Ellouze W."/>
            <person name="Ilyukhin E."/>
        </authorList>
    </citation>
    <scope>NUCLEOTIDE SEQUENCE [LARGE SCALE GENOMIC DNA]</scope>
    <source>
        <strain evidence="10 11">M42-189</strain>
    </source>
</reference>
<comment type="caution">
    <text evidence="10">The sequence shown here is derived from an EMBL/GenBank/DDBJ whole genome shotgun (WGS) entry which is preliminary data.</text>
</comment>
<keyword evidence="5" id="KW-0560">Oxidoreductase</keyword>
<evidence type="ECO:0000256" key="6">
    <source>
        <dbReference type="ARBA" id="ARBA00023004"/>
    </source>
</evidence>
<keyword evidence="4" id="KW-0479">Metal-binding</keyword>
<dbReference type="PROSITE" id="PS51405">
    <property type="entry name" value="HEME_HALOPEROXIDASE"/>
    <property type="match status" value="1"/>
</dbReference>
<dbReference type="SUPFAM" id="SSF47571">
    <property type="entry name" value="Cloroperoxidase"/>
    <property type="match status" value="1"/>
</dbReference>
<comment type="cofactor">
    <cofactor evidence="1">
        <name>heme b</name>
        <dbReference type="ChEBI" id="CHEBI:60344"/>
    </cofactor>
</comment>
<dbReference type="EMBL" id="JAKJXO020000003">
    <property type="protein sequence ID" value="KAL1607740.1"/>
    <property type="molecule type" value="Genomic_DNA"/>
</dbReference>
<keyword evidence="11" id="KW-1185">Reference proteome</keyword>
<proteinExistence type="inferred from homology"/>
<dbReference type="Pfam" id="PF01328">
    <property type="entry name" value="Peroxidase_2"/>
    <property type="match status" value="1"/>
</dbReference>
<dbReference type="PANTHER" id="PTHR33577:SF9">
    <property type="entry name" value="PEROXIDASE STCC"/>
    <property type="match status" value="1"/>
</dbReference>
<evidence type="ECO:0000256" key="1">
    <source>
        <dbReference type="ARBA" id="ARBA00001970"/>
    </source>
</evidence>
<evidence type="ECO:0000256" key="7">
    <source>
        <dbReference type="ARBA" id="ARBA00025795"/>
    </source>
</evidence>
<protein>
    <recommendedName>
        <fullName evidence="9">Heme haloperoxidase family profile domain-containing protein</fullName>
    </recommendedName>
</protein>
<comment type="similarity">
    <text evidence="7">Belongs to the chloroperoxidase family.</text>
</comment>
<sequence length="312" mass="34621">MMFSRLFGKKTKAPAEEKQHPGTLTTHTVEVRWDKWTPPGEKDVRSPCPAINSLANHGILPHSGKGITKAVAVEALTQAFNVDPKIANVFAASGIFANPDHNAHSFDLNHVSKHNYIEHDASLSRDDAAFGGGEKFHEESFDMVLKTYRETHSGKTDDEIMTDWVTAGHARWARILASKKKHDEAEKTWIYGIKEAIMSYGETSLYLNLLGKDGVAPLKWVKIFFGKFEYGQGERSVYLRMSLEQERLPYAEGWRPPTKFDQADLNHGYSEMMKGGEHGAEEAKLIGIGTLVGLKATILGLGASFIKTPSAH</sequence>
<keyword evidence="6" id="KW-0408">Iron</keyword>
<evidence type="ECO:0000256" key="3">
    <source>
        <dbReference type="ARBA" id="ARBA00022617"/>
    </source>
</evidence>
<evidence type="ECO:0000256" key="4">
    <source>
        <dbReference type="ARBA" id="ARBA00022723"/>
    </source>
</evidence>
<evidence type="ECO:0000256" key="5">
    <source>
        <dbReference type="ARBA" id="ARBA00023002"/>
    </source>
</evidence>
<organism evidence="10 11">
    <name type="scientific">Paraconiothyrium brasiliense</name>
    <dbReference type="NCBI Taxonomy" id="300254"/>
    <lineage>
        <taxon>Eukaryota</taxon>
        <taxon>Fungi</taxon>
        <taxon>Dikarya</taxon>
        <taxon>Ascomycota</taxon>
        <taxon>Pezizomycotina</taxon>
        <taxon>Dothideomycetes</taxon>
        <taxon>Pleosporomycetidae</taxon>
        <taxon>Pleosporales</taxon>
        <taxon>Massarineae</taxon>
        <taxon>Didymosphaeriaceae</taxon>
        <taxon>Paraconiothyrium</taxon>
    </lineage>
</organism>
<keyword evidence="2" id="KW-0575">Peroxidase</keyword>
<dbReference type="PANTHER" id="PTHR33577">
    <property type="entry name" value="STERIGMATOCYSTIN BIOSYNTHESIS PEROXIDASE STCC-RELATED"/>
    <property type="match status" value="1"/>
</dbReference>
<dbReference type="InterPro" id="IPR000028">
    <property type="entry name" value="Chloroperoxidase"/>
</dbReference>
<evidence type="ECO:0000313" key="11">
    <source>
        <dbReference type="Proteomes" id="UP001521785"/>
    </source>
</evidence>
<evidence type="ECO:0000313" key="10">
    <source>
        <dbReference type="EMBL" id="KAL1607740.1"/>
    </source>
</evidence>
<dbReference type="Gene3D" id="1.10.489.10">
    <property type="entry name" value="Chloroperoxidase-like"/>
    <property type="match status" value="1"/>
</dbReference>
<evidence type="ECO:0000256" key="8">
    <source>
        <dbReference type="SAM" id="MobiDB-lite"/>
    </source>
</evidence>
<accession>A0ABR3RTM2</accession>
<feature type="region of interest" description="Disordered" evidence="8">
    <location>
        <begin position="1"/>
        <end position="27"/>
    </location>
</feature>
<keyword evidence="3" id="KW-0349">Heme</keyword>
<gene>
    <name evidence="10" type="ORF">SLS60_002676</name>
</gene>
<feature type="domain" description="Heme haloperoxidase family profile" evidence="9">
    <location>
        <begin position="32"/>
        <end position="267"/>
    </location>
</feature>